<dbReference type="RefSeq" id="WP_313873272.1">
    <property type="nucleotide sequence ID" value="NZ_JAVBIK010000001.1"/>
</dbReference>
<dbReference type="EMBL" id="JAVBIK010000001">
    <property type="protein sequence ID" value="MDT7517449.1"/>
    <property type="molecule type" value="Genomic_DNA"/>
</dbReference>
<proteinExistence type="predicted"/>
<reference evidence="1 2" key="1">
    <citation type="submission" date="2023-08" db="EMBL/GenBank/DDBJ databases">
        <title>Rhodoferax potami sp. nov. and Rhodoferax mekongensis sp. nov., isolated from the Mekong River in Thailand.</title>
        <authorList>
            <person name="Kitikhun S."/>
            <person name="Charoenyingcharoen P."/>
            <person name="Siriarchawattana P."/>
            <person name="Likhitrattanapisal S."/>
            <person name="Nilsakha T."/>
            <person name="Chanpet A."/>
            <person name="Rattanawaree P."/>
            <person name="Ingsriswang S."/>
        </authorList>
    </citation>
    <scope>NUCLEOTIDE SEQUENCE [LARGE SCALE GENOMIC DNA]</scope>
    <source>
        <strain evidence="1 2">TBRC 17660</strain>
    </source>
</reference>
<evidence type="ECO:0000313" key="1">
    <source>
        <dbReference type="EMBL" id="MDT7517449.1"/>
    </source>
</evidence>
<comment type="caution">
    <text evidence="1">The sequence shown here is derived from an EMBL/GenBank/DDBJ whole genome shotgun (WGS) entry which is preliminary data.</text>
</comment>
<protein>
    <submittedName>
        <fullName evidence="1">Uncharacterized protein</fullName>
    </submittedName>
</protein>
<organism evidence="1 2">
    <name type="scientific">Rhodoferax potami</name>
    <dbReference type="NCBI Taxonomy" id="3068338"/>
    <lineage>
        <taxon>Bacteria</taxon>
        <taxon>Pseudomonadati</taxon>
        <taxon>Pseudomonadota</taxon>
        <taxon>Betaproteobacteria</taxon>
        <taxon>Burkholderiales</taxon>
        <taxon>Comamonadaceae</taxon>
        <taxon>Rhodoferax</taxon>
    </lineage>
</organism>
<dbReference type="Proteomes" id="UP001321700">
    <property type="component" value="Unassembled WGS sequence"/>
</dbReference>
<sequence length="65" mass="6668">MPIANQDPVAVSAAMDNSDICPPAHLLPAGATGSRRRRLWDLGTHCHCPLVGVSFAYGGAPAAGQ</sequence>
<name>A0ABU3KI50_9BURK</name>
<accession>A0ABU3KI50</accession>
<keyword evidence="2" id="KW-1185">Reference proteome</keyword>
<evidence type="ECO:0000313" key="2">
    <source>
        <dbReference type="Proteomes" id="UP001321700"/>
    </source>
</evidence>
<gene>
    <name evidence="1" type="ORF">RAE19_01605</name>
</gene>